<accession>A0AA52HA24</accession>
<keyword evidence="2" id="KW-1185">Reference proteome</keyword>
<dbReference type="SUPFAM" id="SSF52540">
    <property type="entry name" value="P-loop containing nucleoside triphosphate hydrolases"/>
    <property type="match status" value="1"/>
</dbReference>
<evidence type="ECO:0000313" key="1">
    <source>
        <dbReference type="EMBL" id="WND03172.1"/>
    </source>
</evidence>
<dbReference type="InterPro" id="IPR027417">
    <property type="entry name" value="P-loop_NTPase"/>
</dbReference>
<dbReference type="RefSeq" id="WP_310799021.1">
    <property type="nucleotide sequence ID" value="NZ_CP123872.1"/>
</dbReference>
<dbReference type="KEGG" id="tmk:QGN29_02170"/>
<sequence length="277" mass="32344">MTKDTKEAIPKHDESDRPIFIIGRHRSRSTFVQRILNSHPDTQISGEHAGILNHLAEMASAFRGDYTKETPQHRKSEEFNMAFNPLSLLFDKEDLIATTRQFITQLFKPSAACQRWGFKEIRYHDQKSLTFLLGLYPACKMLFLRRPLLEMFLSDIKVYWSNFTIKDDIELRLQIKEYIELNQLWDHVEDLLLVQHPKSCTRLEVNSLQSPQSIHDLYKILDLSTAKLEEGLIEKLLAKKIGSADSQSARRKELSDAQTEKIEKIFLQEYEKFTADE</sequence>
<evidence type="ECO:0000313" key="2">
    <source>
        <dbReference type="Proteomes" id="UP001268683"/>
    </source>
</evidence>
<reference evidence="1" key="1">
    <citation type="submission" date="2023-04" db="EMBL/GenBank/DDBJ databases">
        <title>Complete genome sequence of Temperatibacter marinus.</title>
        <authorList>
            <person name="Rong J.-C."/>
            <person name="Yi M.-L."/>
            <person name="Zhao Q."/>
        </authorList>
    </citation>
    <scope>NUCLEOTIDE SEQUENCE</scope>
    <source>
        <strain evidence="1">NBRC 110045</strain>
    </source>
</reference>
<dbReference type="AlphaFoldDB" id="A0AA52HA24"/>
<dbReference type="EMBL" id="CP123872">
    <property type="protein sequence ID" value="WND03172.1"/>
    <property type="molecule type" value="Genomic_DNA"/>
</dbReference>
<proteinExistence type="predicted"/>
<dbReference type="Gene3D" id="3.40.50.300">
    <property type="entry name" value="P-loop containing nucleotide triphosphate hydrolases"/>
    <property type="match status" value="1"/>
</dbReference>
<gene>
    <name evidence="1" type="ORF">QGN29_02170</name>
</gene>
<dbReference type="Proteomes" id="UP001268683">
    <property type="component" value="Chromosome"/>
</dbReference>
<protein>
    <submittedName>
        <fullName evidence="1">Sulfotransferase</fullName>
    </submittedName>
</protein>
<name>A0AA52HA24_9PROT</name>
<organism evidence="1 2">
    <name type="scientific">Temperatibacter marinus</name>
    <dbReference type="NCBI Taxonomy" id="1456591"/>
    <lineage>
        <taxon>Bacteria</taxon>
        <taxon>Pseudomonadati</taxon>
        <taxon>Pseudomonadota</taxon>
        <taxon>Alphaproteobacteria</taxon>
        <taxon>Kordiimonadales</taxon>
        <taxon>Temperatibacteraceae</taxon>
        <taxon>Temperatibacter</taxon>
    </lineage>
</organism>
<dbReference type="Pfam" id="PF13469">
    <property type="entry name" value="Sulfotransfer_3"/>
    <property type="match status" value="1"/>
</dbReference>